<keyword evidence="1" id="KW-1133">Transmembrane helix</keyword>
<accession>A0A644X0Q4</accession>
<dbReference type="SUPFAM" id="SSF48317">
    <property type="entry name" value="Acid phosphatase/Vanadium-dependent haloperoxidase"/>
    <property type="match status" value="1"/>
</dbReference>
<evidence type="ECO:0000313" key="3">
    <source>
        <dbReference type="EMBL" id="MPM09537.1"/>
    </source>
</evidence>
<proteinExistence type="predicted"/>
<feature type="domain" description="Phosphatidic acid phosphatase type 2/haloperoxidase" evidence="2">
    <location>
        <begin position="59"/>
        <end position="167"/>
    </location>
</feature>
<gene>
    <name evidence="3" type="ORF">SDC9_55857</name>
</gene>
<protein>
    <recommendedName>
        <fullName evidence="2">Phosphatidic acid phosphatase type 2/haloperoxidase domain-containing protein</fullName>
    </recommendedName>
</protein>
<dbReference type="InterPro" id="IPR000326">
    <property type="entry name" value="PAP2/HPO"/>
</dbReference>
<dbReference type="InterPro" id="IPR036938">
    <property type="entry name" value="PAP2/HPO_sf"/>
</dbReference>
<comment type="caution">
    <text evidence="3">The sequence shown here is derived from an EMBL/GenBank/DDBJ whole genome shotgun (WGS) entry which is preliminary data.</text>
</comment>
<feature type="transmembrane region" description="Helical" evidence="1">
    <location>
        <begin position="152"/>
        <end position="174"/>
    </location>
</feature>
<dbReference type="PANTHER" id="PTHR14969">
    <property type="entry name" value="SPHINGOSINE-1-PHOSPHATE PHOSPHOHYDROLASE"/>
    <property type="match status" value="1"/>
</dbReference>
<sequence>MEFLQSLDKVIVDFVHYGLQNSVFDFLMPKITALGEAGIIWIIISLILISTKKYRKVGVTCIIALFISLLFTDLSIKKIVQRPRPITLYPIENALIKVPTSYSFPSGHTSSSFAAAWVLYRSMDRYKLAYLGIAVIMAFSRMYLYVHYLSDVVGGAVIGIISATLAMVIVNKYFQRKSQL</sequence>
<dbReference type="CDD" id="cd01610">
    <property type="entry name" value="PAP2_like"/>
    <property type="match status" value="1"/>
</dbReference>
<feature type="transmembrane region" description="Helical" evidence="1">
    <location>
        <begin position="128"/>
        <end position="146"/>
    </location>
</feature>
<dbReference type="SMART" id="SM00014">
    <property type="entry name" value="acidPPc"/>
    <property type="match status" value="1"/>
</dbReference>
<dbReference type="PANTHER" id="PTHR14969:SF13">
    <property type="entry name" value="AT30094P"/>
    <property type="match status" value="1"/>
</dbReference>
<reference evidence="3" key="1">
    <citation type="submission" date="2019-08" db="EMBL/GenBank/DDBJ databases">
        <authorList>
            <person name="Kucharzyk K."/>
            <person name="Murdoch R.W."/>
            <person name="Higgins S."/>
            <person name="Loffler F."/>
        </authorList>
    </citation>
    <scope>NUCLEOTIDE SEQUENCE</scope>
</reference>
<organism evidence="3">
    <name type="scientific">bioreactor metagenome</name>
    <dbReference type="NCBI Taxonomy" id="1076179"/>
    <lineage>
        <taxon>unclassified sequences</taxon>
        <taxon>metagenomes</taxon>
        <taxon>ecological metagenomes</taxon>
    </lineage>
</organism>
<evidence type="ECO:0000259" key="2">
    <source>
        <dbReference type="SMART" id="SM00014"/>
    </source>
</evidence>
<feature type="transmembrane region" description="Helical" evidence="1">
    <location>
        <begin position="31"/>
        <end position="51"/>
    </location>
</feature>
<dbReference type="AlphaFoldDB" id="A0A644X0Q4"/>
<evidence type="ECO:0000256" key="1">
    <source>
        <dbReference type="SAM" id="Phobius"/>
    </source>
</evidence>
<keyword evidence="1" id="KW-0472">Membrane</keyword>
<dbReference type="Gene3D" id="1.20.144.10">
    <property type="entry name" value="Phosphatidic acid phosphatase type 2/haloperoxidase"/>
    <property type="match status" value="2"/>
</dbReference>
<dbReference type="EMBL" id="VSSQ01001581">
    <property type="protein sequence ID" value="MPM09537.1"/>
    <property type="molecule type" value="Genomic_DNA"/>
</dbReference>
<keyword evidence="1" id="KW-0812">Transmembrane</keyword>
<dbReference type="Pfam" id="PF01569">
    <property type="entry name" value="PAP2"/>
    <property type="match status" value="1"/>
</dbReference>
<name>A0A644X0Q4_9ZZZZ</name>